<dbReference type="EMBL" id="CH473981">
    <property type="protein sequence ID" value="EDL89977.1"/>
    <property type="molecule type" value="Genomic_DNA"/>
</dbReference>
<keyword evidence="7" id="KW-0862">Zinc</keyword>
<evidence type="ECO:0000256" key="1">
    <source>
        <dbReference type="ARBA" id="ARBA00004331"/>
    </source>
</evidence>
<evidence type="ECO:0000259" key="13">
    <source>
        <dbReference type="SMART" id="SM01328"/>
    </source>
</evidence>
<dbReference type="SMART" id="SM01328">
    <property type="entry name" value="zf-3CxxC"/>
    <property type="match status" value="1"/>
</dbReference>
<evidence type="ECO:0000256" key="5">
    <source>
        <dbReference type="ARBA" id="ARBA00022771"/>
    </source>
</evidence>
<comment type="similarity">
    <text evidence="10">Belongs to the ZAR1 family.</text>
</comment>
<feature type="region of interest" description="Disordered" evidence="12">
    <location>
        <begin position="80"/>
        <end position="141"/>
    </location>
</feature>
<dbReference type="GO" id="GO:0140694">
    <property type="term" value="P:membraneless organelle assembly"/>
    <property type="evidence" value="ECO:0007669"/>
    <property type="project" value="Ensembl"/>
</dbReference>
<keyword evidence="4" id="KW-0479">Metal-binding</keyword>
<evidence type="ECO:0000256" key="10">
    <source>
        <dbReference type="ARBA" id="ARBA00034699"/>
    </source>
</evidence>
<dbReference type="GO" id="GO:0140693">
    <property type="term" value="F:molecular condensate scaffold activity"/>
    <property type="evidence" value="ECO:0007669"/>
    <property type="project" value="Ensembl"/>
</dbReference>
<dbReference type="GO" id="GO:0003730">
    <property type="term" value="F:mRNA 3'-UTR binding"/>
    <property type="evidence" value="ECO:0007669"/>
    <property type="project" value="Ensembl"/>
</dbReference>
<evidence type="ECO:0000256" key="8">
    <source>
        <dbReference type="ARBA" id="ARBA00022884"/>
    </source>
</evidence>
<dbReference type="PANTHER" id="PTHR31054">
    <property type="entry name" value="ZYGOTE ARREST PROTEIN 1-LIKE ISOFORM X1"/>
    <property type="match status" value="1"/>
</dbReference>
<dbReference type="PANTHER" id="PTHR31054:SF6">
    <property type="entry name" value="ZYGOTE ARREST PROTEIN 1"/>
    <property type="match status" value="1"/>
</dbReference>
<comment type="subcellular location">
    <subcellularLocation>
        <location evidence="1">Cytoplasm</location>
        <location evidence="1">Cytoplasmic ribonucleoprotein granule</location>
    </subcellularLocation>
</comment>
<evidence type="ECO:0000256" key="4">
    <source>
        <dbReference type="ARBA" id="ARBA00022723"/>
    </source>
</evidence>
<dbReference type="GO" id="GO:0017148">
    <property type="term" value="P:negative regulation of translation"/>
    <property type="evidence" value="ECO:0007669"/>
    <property type="project" value="Ensembl"/>
</dbReference>
<dbReference type="GO" id="GO:0036464">
    <property type="term" value="C:cytoplasmic ribonucleoprotein granule"/>
    <property type="evidence" value="ECO:0007669"/>
    <property type="project" value="UniProtKB-SubCell"/>
</dbReference>
<accession>A6JD55</accession>
<dbReference type="GO" id="GO:0001556">
    <property type="term" value="P:oocyte maturation"/>
    <property type="evidence" value="ECO:0007669"/>
    <property type="project" value="Ensembl"/>
</dbReference>
<dbReference type="RGD" id="727972">
    <property type="gene designation" value="Zar1"/>
</dbReference>
<evidence type="ECO:0000256" key="9">
    <source>
        <dbReference type="ARBA" id="ARBA00022943"/>
    </source>
</evidence>
<keyword evidence="6" id="KW-0221">Differentiation</keyword>
<evidence type="ECO:0000256" key="3">
    <source>
        <dbReference type="ARBA" id="ARBA00022490"/>
    </source>
</evidence>
<dbReference type="InterPro" id="IPR027377">
    <property type="entry name" value="ZAR1/RTP1-5-like_Znf-3CxxC"/>
</dbReference>
<evidence type="ECO:0000256" key="2">
    <source>
        <dbReference type="ARBA" id="ARBA00022473"/>
    </source>
</evidence>
<protein>
    <submittedName>
        <fullName evidence="14">Zygote arrest 1</fullName>
    </submittedName>
</protein>
<feature type="region of interest" description="Disordered" evidence="12">
    <location>
        <begin position="154"/>
        <end position="264"/>
    </location>
</feature>
<dbReference type="GO" id="GO:0048255">
    <property type="term" value="P:mRNA stabilization"/>
    <property type="evidence" value="ECO:0007669"/>
    <property type="project" value="Ensembl"/>
</dbReference>
<dbReference type="AlphaFoldDB" id="A6JD55"/>
<proteinExistence type="inferred from homology"/>
<dbReference type="GO" id="GO:0140610">
    <property type="term" value="F:RNA sequestering activity"/>
    <property type="evidence" value="ECO:0007669"/>
    <property type="project" value="Ensembl"/>
</dbReference>
<evidence type="ECO:0000256" key="6">
    <source>
        <dbReference type="ARBA" id="ARBA00022782"/>
    </source>
</evidence>
<evidence type="ECO:0000313" key="14">
    <source>
        <dbReference type="EMBL" id="EDL89977.1"/>
    </source>
</evidence>
<gene>
    <name evidence="14 16" type="primary">Zar1</name>
    <name evidence="14" type="ORF">rCG_57050</name>
</gene>
<organism evidence="14 15">
    <name type="scientific">Rattus norvegicus</name>
    <name type="common">Rat</name>
    <dbReference type="NCBI Taxonomy" id="10116"/>
    <lineage>
        <taxon>Eukaryota</taxon>
        <taxon>Metazoa</taxon>
        <taxon>Chordata</taxon>
        <taxon>Craniata</taxon>
        <taxon>Vertebrata</taxon>
        <taxon>Euteleostomi</taxon>
        <taxon>Mammalia</taxon>
        <taxon>Eutheria</taxon>
        <taxon>Euarchontoglires</taxon>
        <taxon>Glires</taxon>
        <taxon>Rodentia</taxon>
        <taxon>Myomorpha</taxon>
        <taxon>Muroidea</taxon>
        <taxon>Muridae</taxon>
        <taxon>Murinae</taxon>
        <taxon>Rattus</taxon>
    </lineage>
</organism>
<feature type="region of interest" description="Disordered" evidence="12">
    <location>
        <begin position="1"/>
        <end position="26"/>
    </location>
</feature>
<keyword evidence="5" id="KW-0863">Zinc-finger</keyword>
<dbReference type="Pfam" id="PF13695">
    <property type="entry name" value="Zn_ribbon_3CxxC"/>
    <property type="match status" value="1"/>
</dbReference>
<keyword evidence="3" id="KW-0963">Cytoplasm</keyword>
<evidence type="ECO:0000256" key="12">
    <source>
        <dbReference type="SAM" id="MobiDB-lite"/>
    </source>
</evidence>
<feature type="compositionally biased region" description="Basic and acidic residues" evidence="12">
    <location>
        <begin position="250"/>
        <end position="264"/>
    </location>
</feature>
<name>A6JD55_RAT</name>
<evidence type="ECO:0000256" key="11">
    <source>
        <dbReference type="ARBA" id="ARBA00034786"/>
    </source>
</evidence>
<feature type="compositionally biased region" description="Low complexity" evidence="12">
    <location>
        <begin position="128"/>
        <end position="140"/>
    </location>
</feature>
<evidence type="ECO:0000256" key="7">
    <source>
        <dbReference type="ARBA" id="ARBA00022833"/>
    </source>
</evidence>
<evidence type="ECO:0000313" key="16">
    <source>
        <dbReference type="RGD" id="727972"/>
    </source>
</evidence>
<keyword evidence="2" id="KW-0217">Developmental protein</keyword>
<keyword evidence="8" id="KW-0694">RNA-binding</keyword>
<comment type="subunit">
    <text evidence="11">Interacts with YBX2.</text>
</comment>
<dbReference type="Proteomes" id="UP000234681">
    <property type="component" value="Chromosome 14"/>
</dbReference>
<reference evidence="15" key="1">
    <citation type="submission" date="2005-09" db="EMBL/GenBank/DDBJ databases">
        <authorList>
            <person name="Mural R.J."/>
            <person name="Li P.W."/>
            <person name="Adams M.D."/>
            <person name="Amanatides P.G."/>
            <person name="Baden-Tillson H."/>
            <person name="Barnstead M."/>
            <person name="Chin S.H."/>
            <person name="Dew I."/>
            <person name="Evans C.A."/>
            <person name="Ferriera S."/>
            <person name="Flanigan M."/>
            <person name="Fosler C."/>
            <person name="Glodek A."/>
            <person name="Gu Z."/>
            <person name="Holt R.A."/>
            <person name="Jennings D."/>
            <person name="Kraft C.L."/>
            <person name="Lu F."/>
            <person name="Nguyen T."/>
            <person name="Nusskern D.R."/>
            <person name="Pfannkoch C.M."/>
            <person name="Sitter C."/>
            <person name="Sutton G.G."/>
            <person name="Venter J.C."/>
            <person name="Wang Z."/>
            <person name="Woodage T."/>
            <person name="Zheng X.H."/>
            <person name="Zhong F."/>
        </authorList>
    </citation>
    <scope>NUCLEOTIDE SEQUENCE [LARGE SCALE GENOMIC DNA]</scope>
    <source>
        <strain>BN</strain>
        <strain evidence="15">Sprague-Dawley</strain>
    </source>
</reference>
<feature type="domain" description="3CxxC-type" evidence="13">
    <location>
        <begin position="274"/>
        <end position="359"/>
    </location>
</feature>
<keyword evidence="9" id="KW-0896">Oogenesis</keyword>
<dbReference type="GO" id="GO:0008270">
    <property type="term" value="F:zinc ion binding"/>
    <property type="evidence" value="ECO:0007669"/>
    <property type="project" value="UniProtKB-KW"/>
</dbReference>
<dbReference type="InterPro" id="IPR026775">
    <property type="entry name" value="Zar1"/>
</dbReference>
<evidence type="ECO:0000313" key="15">
    <source>
        <dbReference type="Proteomes" id="UP000234681"/>
    </source>
</evidence>
<sequence>MAAWAGEARDAPMFPASTPHPCPHPYPPTAAKAGDGWRFGARGCRPEPPSFLPGYRQLMAAEYFDSYQRAQLMALLSRMGPRPVSSRDAAVQVNPRRDASVQCSLGRRTLQPGRRRASPDARPGSCQPRSPARAGRPPRSWRTVALYSPVTFGGLSSSLEVAGDRQTPTKGEGRPAPTGTREPEPGEVAVMKAVPQPQSEEGDVQAEGQDGQEQPPREDPDSVAAMQSEPGSEEPPPAVEMAQDPSDVAASRDRASPQSTEQDKERLRFQFLEQKYGYYHCKDCNIRWESAYVWCVQGTSKVYFKQFCRVCEKSYNPYRVEDITCQSCKRTRCACPVRLRHVDPKRPHRQDLCGRCKDKRLSCDSTFSFKYII</sequence>